<evidence type="ECO:0000256" key="4">
    <source>
        <dbReference type="ARBA" id="ARBA00022618"/>
    </source>
</evidence>
<gene>
    <name evidence="11" type="ORF">L210DRAFT_3486403</name>
</gene>
<dbReference type="InterPro" id="IPR007128">
    <property type="entry name" value="PMF1/Nnf1"/>
</dbReference>
<comment type="subcellular location">
    <subcellularLocation>
        <location evidence="2">Chromosome</location>
        <location evidence="2">Centromere</location>
        <location evidence="2">Kinetochore</location>
    </subcellularLocation>
    <subcellularLocation>
        <location evidence="1">Nucleus</location>
    </subcellularLocation>
</comment>
<dbReference type="GO" id="GO:0000444">
    <property type="term" value="C:MIS12/MIND type complex"/>
    <property type="evidence" value="ECO:0007669"/>
    <property type="project" value="InterPro"/>
</dbReference>
<accession>A0AAD4BL88</accession>
<keyword evidence="12" id="KW-1185">Reference proteome</keyword>
<protein>
    <submittedName>
        <fullName evidence="11">Uncharacterized protein</fullName>
    </submittedName>
</protein>
<evidence type="ECO:0000256" key="7">
    <source>
        <dbReference type="ARBA" id="ARBA00023242"/>
    </source>
</evidence>
<dbReference type="Proteomes" id="UP001194468">
    <property type="component" value="Unassembled WGS sequence"/>
</dbReference>
<keyword evidence="6" id="KW-0995">Kinetochore</keyword>
<evidence type="ECO:0000256" key="8">
    <source>
        <dbReference type="ARBA" id="ARBA00023306"/>
    </source>
</evidence>
<evidence type="ECO:0000256" key="5">
    <source>
        <dbReference type="ARBA" id="ARBA00022776"/>
    </source>
</evidence>
<evidence type="ECO:0000256" key="6">
    <source>
        <dbReference type="ARBA" id="ARBA00022838"/>
    </source>
</evidence>
<evidence type="ECO:0000256" key="2">
    <source>
        <dbReference type="ARBA" id="ARBA00004629"/>
    </source>
</evidence>
<feature type="coiled-coil region" evidence="10">
    <location>
        <begin position="121"/>
        <end position="148"/>
    </location>
</feature>
<keyword evidence="10" id="KW-0175">Coiled coil</keyword>
<evidence type="ECO:0000313" key="11">
    <source>
        <dbReference type="EMBL" id="KAF8433250.1"/>
    </source>
</evidence>
<dbReference type="AlphaFoldDB" id="A0AAD4BL88"/>
<organism evidence="11 12">
    <name type="scientific">Boletus edulis BED1</name>
    <dbReference type="NCBI Taxonomy" id="1328754"/>
    <lineage>
        <taxon>Eukaryota</taxon>
        <taxon>Fungi</taxon>
        <taxon>Dikarya</taxon>
        <taxon>Basidiomycota</taxon>
        <taxon>Agaricomycotina</taxon>
        <taxon>Agaricomycetes</taxon>
        <taxon>Agaricomycetidae</taxon>
        <taxon>Boletales</taxon>
        <taxon>Boletineae</taxon>
        <taxon>Boletaceae</taxon>
        <taxon>Boletoideae</taxon>
        <taxon>Boletus</taxon>
    </lineage>
</organism>
<keyword evidence="5" id="KW-0498">Mitosis</keyword>
<proteinExistence type="predicted"/>
<evidence type="ECO:0000256" key="9">
    <source>
        <dbReference type="ARBA" id="ARBA00023328"/>
    </source>
</evidence>
<dbReference type="GO" id="GO:0007059">
    <property type="term" value="P:chromosome segregation"/>
    <property type="evidence" value="ECO:0007669"/>
    <property type="project" value="TreeGrafter"/>
</dbReference>
<dbReference type="GO" id="GO:0005634">
    <property type="term" value="C:nucleus"/>
    <property type="evidence" value="ECO:0007669"/>
    <property type="project" value="UniProtKB-SubCell"/>
</dbReference>
<keyword evidence="4" id="KW-0132">Cell division</keyword>
<reference evidence="11" key="2">
    <citation type="journal article" date="2020" name="Nat. Commun.">
        <title>Large-scale genome sequencing of mycorrhizal fungi provides insights into the early evolution of symbiotic traits.</title>
        <authorList>
            <person name="Miyauchi S."/>
            <person name="Kiss E."/>
            <person name="Kuo A."/>
            <person name="Drula E."/>
            <person name="Kohler A."/>
            <person name="Sanchez-Garcia M."/>
            <person name="Morin E."/>
            <person name="Andreopoulos B."/>
            <person name="Barry K.W."/>
            <person name="Bonito G."/>
            <person name="Buee M."/>
            <person name="Carver A."/>
            <person name="Chen C."/>
            <person name="Cichocki N."/>
            <person name="Clum A."/>
            <person name="Culley D."/>
            <person name="Crous P.W."/>
            <person name="Fauchery L."/>
            <person name="Girlanda M."/>
            <person name="Hayes R.D."/>
            <person name="Keri Z."/>
            <person name="LaButti K."/>
            <person name="Lipzen A."/>
            <person name="Lombard V."/>
            <person name="Magnuson J."/>
            <person name="Maillard F."/>
            <person name="Murat C."/>
            <person name="Nolan M."/>
            <person name="Ohm R.A."/>
            <person name="Pangilinan J."/>
            <person name="Pereira M.F."/>
            <person name="Perotto S."/>
            <person name="Peter M."/>
            <person name="Pfister S."/>
            <person name="Riley R."/>
            <person name="Sitrit Y."/>
            <person name="Stielow J.B."/>
            <person name="Szollosi G."/>
            <person name="Zifcakova L."/>
            <person name="Stursova M."/>
            <person name="Spatafora J.W."/>
            <person name="Tedersoo L."/>
            <person name="Vaario L.M."/>
            <person name="Yamada A."/>
            <person name="Yan M."/>
            <person name="Wang P."/>
            <person name="Xu J."/>
            <person name="Bruns T."/>
            <person name="Baldrian P."/>
            <person name="Vilgalys R."/>
            <person name="Dunand C."/>
            <person name="Henrissat B."/>
            <person name="Grigoriev I.V."/>
            <person name="Hibbett D."/>
            <person name="Nagy L.G."/>
            <person name="Martin F.M."/>
        </authorList>
    </citation>
    <scope>NUCLEOTIDE SEQUENCE</scope>
    <source>
        <strain evidence="11">BED1</strain>
    </source>
</reference>
<keyword evidence="3" id="KW-0158">Chromosome</keyword>
<keyword evidence="9" id="KW-0137">Centromere</keyword>
<sequence>MVKASPDSKRWTHFHSALQLAINRSAHKWTYEDFQECFALWCKEEPHGAEGIFNTISRHMEDQIHASCETLFREFNVRDSINILHRVVTDARARKECGETEGKDIWKKDLEPRAAVRARTVPILESEVEKLRATLQSCEEENQAMFEQMKSNVRRREEADTKTTEMLKTLDDIHSRWSKLPHDEINLWVLQAAENLPPAQPP</sequence>
<dbReference type="Pfam" id="PF03980">
    <property type="entry name" value="Nnf1"/>
    <property type="match status" value="1"/>
</dbReference>
<dbReference type="GO" id="GO:0051301">
    <property type="term" value="P:cell division"/>
    <property type="evidence" value="ECO:0007669"/>
    <property type="project" value="UniProtKB-KW"/>
</dbReference>
<comment type="caution">
    <text evidence="11">The sequence shown here is derived from an EMBL/GenBank/DDBJ whole genome shotgun (WGS) entry which is preliminary data.</text>
</comment>
<keyword evidence="7" id="KW-0539">Nucleus</keyword>
<reference evidence="11" key="1">
    <citation type="submission" date="2019-10" db="EMBL/GenBank/DDBJ databases">
        <authorList>
            <consortium name="DOE Joint Genome Institute"/>
            <person name="Kuo A."/>
            <person name="Miyauchi S."/>
            <person name="Kiss E."/>
            <person name="Drula E."/>
            <person name="Kohler A."/>
            <person name="Sanchez-Garcia M."/>
            <person name="Andreopoulos B."/>
            <person name="Barry K.W."/>
            <person name="Bonito G."/>
            <person name="Buee M."/>
            <person name="Carver A."/>
            <person name="Chen C."/>
            <person name="Cichocki N."/>
            <person name="Clum A."/>
            <person name="Culley D."/>
            <person name="Crous P.W."/>
            <person name="Fauchery L."/>
            <person name="Girlanda M."/>
            <person name="Hayes R."/>
            <person name="Keri Z."/>
            <person name="LaButti K."/>
            <person name="Lipzen A."/>
            <person name="Lombard V."/>
            <person name="Magnuson J."/>
            <person name="Maillard F."/>
            <person name="Morin E."/>
            <person name="Murat C."/>
            <person name="Nolan M."/>
            <person name="Ohm R."/>
            <person name="Pangilinan J."/>
            <person name="Pereira M."/>
            <person name="Perotto S."/>
            <person name="Peter M."/>
            <person name="Riley R."/>
            <person name="Sitrit Y."/>
            <person name="Stielow B."/>
            <person name="Szollosi G."/>
            <person name="Zifcakova L."/>
            <person name="Stursova M."/>
            <person name="Spatafora J.W."/>
            <person name="Tedersoo L."/>
            <person name="Vaario L.-M."/>
            <person name="Yamada A."/>
            <person name="Yan M."/>
            <person name="Wang P."/>
            <person name="Xu J."/>
            <person name="Bruns T."/>
            <person name="Baldrian P."/>
            <person name="Vilgalys R."/>
            <person name="Henrissat B."/>
            <person name="Grigoriev I.V."/>
            <person name="Hibbett D."/>
            <person name="Nagy L.G."/>
            <person name="Martin F.M."/>
        </authorList>
    </citation>
    <scope>NUCLEOTIDE SEQUENCE</scope>
    <source>
        <strain evidence="11">BED1</strain>
    </source>
</reference>
<evidence type="ECO:0000256" key="3">
    <source>
        <dbReference type="ARBA" id="ARBA00022454"/>
    </source>
</evidence>
<dbReference type="PANTHER" id="PTHR15459:SF3">
    <property type="entry name" value="POLYAMINE-MODULATED FACTOR 1"/>
    <property type="match status" value="1"/>
</dbReference>
<evidence type="ECO:0000313" key="12">
    <source>
        <dbReference type="Proteomes" id="UP001194468"/>
    </source>
</evidence>
<evidence type="ECO:0000256" key="10">
    <source>
        <dbReference type="SAM" id="Coils"/>
    </source>
</evidence>
<evidence type="ECO:0000256" key="1">
    <source>
        <dbReference type="ARBA" id="ARBA00004123"/>
    </source>
</evidence>
<keyword evidence="8" id="KW-0131">Cell cycle</keyword>
<dbReference type="EMBL" id="WHUW01000035">
    <property type="protein sequence ID" value="KAF8433250.1"/>
    <property type="molecule type" value="Genomic_DNA"/>
</dbReference>
<dbReference type="PANTHER" id="PTHR15459">
    <property type="entry name" value="POLYAMINE-MODULATED FACTOR 1"/>
    <property type="match status" value="1"/>
</dbReference>
<name>A0AAD4BL88_BOLED</name>